<evidence type="ECO:0008006" key="3">
    <source>
        <dbReference type="Google" id="ProtNLM"/>
    </source>
</evidence>
<dbReference type="InterPro" id="IPR036844">
    <property type="entry name" value="Hint_dom_sf"/>
</dbReference>
<sequence length="291" mass="33030">MKLNINMLFSASWITLVVSAPLAALSPDRIDKRCYVEDRLTYFEALGRNDWSLRCKYLSYRSYDYNVYDDWGNRRTALYFSSYYKPGNFNDWFAAPRVKNYSCENYQYRGMVTCLSDKAFGSSSLLFAPGERAIYDAYTQEVKQLIVVDETSTLESINLTEQLVSINSEKRDVGQVSIVKIITSSGQELVVTNEHPLLTSKGVLKNAQYLTSHDKLIRKDGMFDEIVSIESSEVTAQLFSSNINFKDAVQAGKSHLVVTQGFLSGYLVEDRSKEMSQRLAMRDALSAALIF</sequence>
<protein>
    <recommendedName>
        <fullName evidence="3">Hint domain-containing protein</fullName>
    </recommendedName>
</protein>
<dbReference type="EMBL" id="AUXX01000045">
    <property type="protein sequence ID" value="KZN61406.1"/>
    <property type="molecule type" value="Genomic_DNA"/>
</dbReference>
<evidence type="ECO:0000313" key="2">
    <source>
        <dbReference type="Proteomes" id="UP000076661"/>
    </source>
</evidence>
<name>A0A167JNA7_9GAMM</name>
<dbReference type="PATRIC" id="fig|1365257.3.peg.4291"/>
<dbReference type="SUPFAM" id="SSF51294">
    <property type="entry name" value="Hedgehog/intein (Hint) domain"/>
    <property type="match status" value="1"/>
</dbReference>
<accession>A0A167JNA7</accession>
<dbReference type="Proteomes" id="UP000076661">
    <property type="component" value="Unassembled WGS sequence"/>
</dbReference>
<proteinExistence type="predicted"/>
<reference evidence="1 2" key="1">
    <citation type="submission" date="2013-07" db="EMBL/GenBank/DDBJ databases">
        <title>Comparative Genomic and Metabolomic Analysis of Twelve Strains of Pseudoalteromonas luteoviolacea.</title>
        <authorList>
            <person name="Vynne N.G."/>
            <person name="Mansson M."/>
            <person name="Gram L."/>
        </authorList>
    </citation>
    <scope>NUCLEOTIDE SEQUENCE [LARGE SCALE GENOMIC DNA]</scope>
    <source>
        <strain evidence="1 2">S4060-1</strain>
    </source>
</reference>
<dbReference type="Gene3D" id="2.170.16.10">
    <property type="entry name" value="Hedgehog/Intein (Hint) domain"/>
    <property type="match status" value="1"/>
</dbReference>
<dbReference type="AlphaFoldDB" id="A0A167JNA7"/>
<gene>
    <name evidence="1" type="ORF">N478_04885</name>
</gene>
<dbReference type="RefSeq" id="WP_063382536.1">
    <property type="nucleotide sequence ID" value="NZ_AUXX01000045.1"/>
</dbReference>
<organism evidence="1 2">
    <name type="scientific">Pseudoalteromonas luteoviolacea S4060-1</name>
    <dbReference type="NCBI Taxonomy" id="1365257"/>
    <lineage>
        <taxon>Bacteria</taxon>
        <taxon>Pseudomonadati</taxon>
        <taxon>Pseudomonadota</taxon>
        <taxon>Gammaproteobacteria</taxon>
        <taxon>Alteromonadales</taxon>
        <taxon>Pseudoalteromonadaceae</taxon>
        <taxon>Pseudoalteromonas</taxon>
    </lineage>
</organism>
<comment type="caution">
    <text evidence="1">The sequence shown here is derived from an EMBL/GenBank/DDBJ whole genome shotgun (WGS) entry which is preliminary data.</text>
</comment>
<evidence type="ECO:0000313" key="1">
    <source>
        <dbReference type="EMBL" id="KZN61406.1"/>
    </source>
</evidence>